<reference evidence="1 2" key="1">
    <citation type="journal article" date="2019" name="Sci. Rep.">
        <title>Orb-weaving spider Araneus ventricosus genome elucidates the spidroin gene catalogue.</title>
        <authorList>
            <person name="Kono N."/>
            <person name="Nakamura H."/>
            <person name="Ohtoshi R."/>
            <person name="Moran D.A.P."/>
            <person name="Shinohara A."/>
            <person name="Yoshida Y."/>
            <person name="Fujiwara M."/>
            <person name="Mori M."/>
            <person name="Tomita M."/>
            <person name="Arakawa K."/>
        </authorList>
    </citation>
    <scope>NUCLEOTIDE SEQUENCE [LARGE SCALE GENOMIC DNA]</scope>
</reference>
<dbReference type="Proteomes" id="UP000499080">
    <property type="component" value="Unassembled WGS sequence"/>
</dbReference>
<protein>
    <submittedName>
        <fullName evidence="1">Uncharacterized protein</fullName>
    </submittedName>
</protein>
<comment type="caution">
    <text evidence="1">The sequence shown here is derived from an EMBL/GenBank/DDBJ whole genome shotgun (WGS) entry which is preliminary data.</text>
</comment>
<accession>A0A4Y2VDM4</accession>
<evidence type="ECO:0000313" key="1">
    <source>
        <dbReference type="EMBL" id="GBO23383.1"/>
    </source>
</evidence>
<name>A0A4Y2VDM4_ARAVE</name>
<sequence>MRIKVPEVDRAKTDARSILAVVLSKTEDGFYKFGTKTGILKQLYAKCEFSVCEEIFLMKEDVPAVEVSLRLTAVKQSLGTGQGFRECYCKSKCPTNRCACRKNQLICNSKCHQSLDCTNK</sequence>
<organism evidence="1 2">
    <name type="scientific">Araneus ventricosus</name>
    <name type="common">Orbweaver spider</name>
    <name type="synonym">Epeira ventricosa</name>
    <dbReference type="NCBI Taxonomy" id="182803"/>
    <lineage>
        <taxon>Eukaryota</taxon>
        <taxon>Metazoa</taxon>
        <taxon>Ecdysozoa</taxon>
        <taxon>Arthropoda</taxon>
        <taxon>Chelicerata</taxon>
        <taxon>Arachnida</taxon>
        <taxon>Araneae</taxon>
        <taxon>Araneomorphae</taxon>
        <taxon>Entelegynae</taxon>
        <taxon>Araneoidea</taxon>
        <taxon>Araneidae</taxon>
        <taxon>Araneus</taxon>
    </lineage>
</organism>
<gene>
    <name evidence="1" type="ORF">AVEN_38414_1</name>
</gene>
<dbReference type="OrthoDB" id="6422270at2759"/>
<dbReference type="EMBL" id="BGPR01046437">
    <property type="protein sequence ID" value="GBO23383.1"/>
    <property type="molecule type" value="Genomic_DNA"/>
</dbReference>
<dbReference type="AlphaFoldDB" id="A0A4Y2VDM4"/>
<proteinExistence type="predicted"/>
<evidence type="ECO:0000313" key="2">
    <source>
        <dbReference type="Proteomes" id="UP000499080"/>
    </source>
</evidence>
<keyword evidence="2" id="KW-1185">Reference proteome</keyword>